<dbReference type="InterPro" id="IPR035959">
    <property type="entry name" value="RutC-like_sf"/>
</dbReference>
<dbReference type="InterPro" id="IPR006175">
    <property type="entry name" value="YjgF/YER057c/UK114"/>
</dbReference>
<evidence type="ECO:0000256" key="1">
    <source>
        <dbReference type="ARBA" id="ARBA00010552"/>
    </source>
</evidence>
<evidence type="ECO:0000313" key="3">
    <source>
        <dbReference type="EMBL" id="TAA28815.1"/>
    </source>
</evidence>
<dbReference type="GO" id="GO:0019239">
    <property type="term" value="F:deaminase activity"/>
    <property type="evidence" value="ECO:0007669"/>
    <property type="project" value="TreeGrafter"/>
</dbReference>
<organism evidence="3 4">
    <name type="scientific">Pseudoxanthomonas winnipegensis</name>
    <dbReference type="NCBI Taxonomy" id="2480810"/>
    <lineage>
        <taxon>Bacteria</taxon>
        <taxon>Pseudomonadati</taxon>
        <taxon>Pseudomonadota</taxon>
        <taxon>Gammaproteobacteria</taxon>
        <taxon>Lysobacterales</taxon>
        <taxon>Lysobacteraceae</taxon>
        <taxon>Pseudoxanthomonas</taxon>
    </lineage>
</organism>
<dbReference type="Proteomes" id="UP000292627">
    <property type="component" value="Unassembled WGS sequence"/>
</dbReference>
<dbReference type="PANTHER" id="PTHR11803">
    <property type="entry name" value="2-IMINOBUTANOATE/2-IMINOPROPANOATE DEAMINASE RIDA"/>
    <property type="match status" value="1"/>
</dbReference>
<dbReference type="CDD" id="cd00448">
    <property type="entry name" value="YjgF_YER057c_UK114_family"/>
    <property type="match status" value="1"/>
</dbReference>
<feature type="signal peptide" evidence="2">
    <location>
        <begin position="1"/>
        <end position="22"/>
    </location>
</feature>
<feature type="chain" id="PRO_5020294051" evidence="2">
    <location>
        <begin position="23"/>
        <end position="150"/>
    </location>
</feature>
<dbReference type="AlphaFoldDB" id="A0A4V2HDS6"/>
<sequence length="150" mass="15914">MTRFFLLPCSTVLLSLSLFAHAAPAADLEYFSPPGSKAPYAAAVRAGDTVYVSGQLGVDGEGKLPEDFDAQARNTMANVAKALQRAGRSMDDVARCTVMITDMANWSAFNAIYTAAFKPERLPARSAMAVSALPMKALLEVDCTAYAGGR</sequence>
<dbReference type="GO" id="GO:0005829">
    <property type="term" value="C:cytosol"/>
    <property type="evidence" value="ECO:0007669"/>
    <property type="project" value="TreeGrafter"/>
</dbReference>
<dbReference type="PANTHER" id="PTHR11803:SF39">
    <property type="entry name" value="2-IMINOBUTANOATE_2-IMINOPROPANOATE DEAMINASE"/>
    <property type="match status" value="1"/>
</dbReference>
<name>A0A4V2HDS6_9GAMM</name>
<dbReference type="OrthoDB" id="9803101at2"/>
<protein>
    <submittedName>
        <fullName evidence="3">RidA family protein</fullName>
    </submittedName>
</protein>
<evidence type="ECO:0000313" key="4">
    <source>
        <dbReference type="Proteomes" id="UP000292627"/>
    </source>
</evidence>
<evidence type="ECO:0000256" key="2">
    <source>
        <dbReference type="SAM" id="SignalP"/>
    </source>
</evidence>
<dbReference type="FunFam" id="3.30.1330.40:FF:000001">
    <property type="entry name" value="L-PSP family endoribonuclease"/>
    <property type="match status" value="1"/>
</dbReference>
<comment type="similarity">
    <text evidence="1">Belongs to the RutC family.</text>
</comment>
<dbReference type="EMBL" id="SHMC01000001">
    <property type="protein sequence ID" value="TAA28815.1"/>
    <property type="molecule type" value="Genomic_DNA"/>
</dbReference>
<comment type="caution">
    <text evidence="3">The sequence shown here is derived from an EMBL/GenBank/DDBJ whole genome shotgun (WGS) entry which is preliminary data.</text>
</comment>
<dbReference type="SUPFAM" id="SSF55298">
    <property type="entry name" value="YjgF-like"/>
    <property type="match status" value="1"/>
</dbReference>
<accession>A0A4V2HDS6</accession>
<reference evidence="3 4" key="1">
    <citation type="submission" date="2019-02" db="EMBL/GenBank/DDBJ databases">
        <title>WGS of Pseudoxanthomonas species novum from clinical isolates.</title>
        <authorList>
            <person name="Bernier A.-M."/>
            <person name="Bernard K."/>
            <person name="Vachon A."/>
        </authorList>
    </citation>
    <scope>NUCLEOTIDE SEQUENCE [LARGE SCALE GENOMIC DNA]</scope>
    <source>
        <strain evidence="3 4">NML171200</strain>
    </source>
</reference>
<gene>
    <name evidence="3" type="ORF">EA660_04350</name>
</gene>
<proteinExistence type="inferred from homology"/>
<keyword evidence="2" id="KW-0732">Signal</keyword>
<dbReference type="Pfam" id="PF01042">
    <property type="entry name" value="Ribonuc_L-PSP"/>
    <property type="match status" value="1"/>
</dbReference>
<dbReference type="Gene3D" id="3.30.1330.40">
    <property type="entry name" value="RutC-like"/>
    <property type="match status" value="1"/>
</dbReference>
<dbReference type="RefSeq" id="WP_130550296.1">
    <property type="nucleotide sequence ID" value="NZ_SHMC01000001.1"/>
</dbReference>